<evidence type="ECO:0000256" key="5">
    <source>
        <dbReference type="ARBA" id="ARBA00022801"/>
    </source>
</evidence>
<name>A0AAD6U1V8_9AGAR</name>
<dbReference type="PANTHER" id="PTHR11802">
    <property type="entry name" value="SERINE PROTEASE FAMILY S10 SERINE CARBOXYPEPTIDASE"/>
    <property type="match status" value="1"/>
</dbReference>
<accession>A0AAD6U1V8</accession>
<gene>
    <name evidence="7" type="ORF">B0H15DRAFT_886672</name>
</gene>
<evidence type="ECO:0000313" key="7">
    <source>
        <dbReference type="EMBL" id="KAJ7086831.1"/>
    </source>
</evidence>
<dbReference type="AlphaFoldDB" id="A0AAD6U1V8"/>
<evidence type="ECO:0000256" key="4">
    <source>
        <dbReference type="ARBA" id="ARBA00022670"/>
    </source>
</evidence>
<dbReference type="Pfam" id="PF00450">
    <property type="entry name" value="Peptidase_S10"/>
    <property type="match status" value="1"/>
</dbReference>
<evidence type="ECO:0000256" key="2">
    <source>
        <dbReference type="ARBA" id="ARBA00012446"/>
    </source>
</evidence>
<dbReference type="EMBL" id="JARJCN010000030">
    <property type="protein sequence ID" value="KAJ7086831.1"/>
    <property type="molecule type" value="Genomic_DNA"/>
</dbReference>
<reference evidence="7" key="1">
    <citation type="submission" date="2023-03" db="EMBL/GenBank/DDBJ databases">
        <title>Massive genome expansion in bonnet fungi (Mycena s.s.) driven by repeated elements and novel gene families across ecological guilds.</title>
        <authorList>
            <consortium name="Lawrence Berkeley National Laboratory"/>
            <person name="Harder C.B."/>
            <person name="Miyauchi S."/>
            <person name="Viragh M."/>
            <person name="Kuo A."/>
            <person name="Thoen E."/>
            <person name="Andreopoulos B."/>
            <person name="Lu D."/>
            <person name="Skrede I."/>
            <person name="Drula E."/>
            <person name="Henrissat B."/>
            <person name="Morin E."/>
            <person name="Kohler A."/>
            <person name="Barry K."/>
            <person name="LaButti K."/>
            <person name="Morin E."/>
            <person name="Salamov A."/>
            <person name="Lipzen A."/>
            <person name="Mereny Z."/>
            <person name="Hegedus B."/>
            <person name="Baldrian P."/>
            <person name="Stursova M."/>
            <person name="Weitz H."/>
            <person name="Taylor A."/>
            <person name="Grigoriev I.V."/>
            <person name="Nagy L.G."/>
            <person name="Martin F."/>
            <person name="Kauserud H."/>
        </authorList>
    </citation>
    <scope>NUCLEOTIDE SEQUENCE</scope>
    <source>
        <strain evidence="7">CBHHK173m</strain>
    </source>
</reference>
<keyword evidence="5" id="KW-0378">Hydrolase</keyword>
<dbReference type="PRINTS" id="PR00724">
    <property type="entry name" value="CRBOXYPTASEC"/>
</dbReference>
<evidence type="ECO:0000256" key="1">
    <source>
        <dbReference type="ARBA" id="ARBA00009431"/>
    </source>
</evidence>
<comment type="caution">
    <text evidence="7">The sequence shown here is derived from an EMBL/GenBank/DDBJ whole genome shotgun (WGS) entry which is preliminary data.</text>
</comment>
<keyword evidence="3" id="KW-0121">Carboxypeptidase</keyword>
<dbReference type="GO" id="GO:0006508">
    <property type="term" value="P:proteolysis"/>
    <property type="evidence" value="ECO:0007669"/>
    <property type="project" value="UniProtKB-KW"/>
</dbReference>
<evidence type="ECO:0000256" key="3">
    <source>
        <dbReference type="ARBA" id="ARBA00022645"/>
    </source>
</evidence>
<dbReference type="GO" id="GO:0004185">
    <property type="term" value="F:serine-type carboxypeptidase activity"/>
    <property type="evidence" value="ECO:0007669"/>
    <property type="project" value="UniProtKB-EC"/>
</dbReference>
<proteinExistence type="inferred from homology"/>
<evidence type="ECO:0000256" key="6">
    <source>
        <dbReference type="ARBA" id="ARBA00023180"/>
    </source>
</evidence>
<comment type="similarity">
    <text evidence="1">Belongs to the peptidase S10 family.</text>
</comment>
<dbReference type="Gene3D" id="3.40.50.1820">
    <property type="entry name" value="alpha/beta hydrolase"/>
    <property type="match status" value="1"/>
</dbReference>
<evidence type="ECO:0000313" key="8">
    <source>
        <dbReference type="Proteomes" id="UP001222325"/>
    </source>
</evidence>
<dbReference type="EC" id="3.4.16.5" evidence="2"/>
<keyword evidence="8" id="KW-1185">Reference proteome</keyword>
<dbReference type="Gene3D" id="1.10.287.410">
    <property type="match status" value="1"/>
</dbReference>
<keyword evidence="4" id="KW-0645">Protease</keyword>
<dbReference type="InterPro" id="IPR029058">
    <property type="entry name" value="AB_hydrolase_fold"/>
</dbReference>
<keyword evidence="6" id="KW-0325">Glycoprotein</keyword>
<dbReference type="PANTHER" id="PTHR11802:SF113">
    <property type="entry name" value="SERINE CARBOXYPEPTIDASE CTSA-4.1"/>
    <property type="match status" value="1"/>
</dbReference>
<protein>
    <recommendedName>
        <fullName evidence="2">carboxypeptidase C</fullName>
        <ecNumber evidence="2">3.4.16.5</ecNumber>
    </recommendedName>
</protein>
<dbReference type="SUPFAM" id="SSF53474">
    <property type="entry name" value="alpha/beta-Hydrolases"/>
    <property type="match status" value="1"/>
</dbReference>
<dbReference type="Proteomes" id="UP001222325">
    <property type="component" value="Unassembled WGS sequence"/>
</dbReference>
<dbReference type="InterPro" id="IPR001563">
    <property type="entry name" value="Peptidase_S10"/>
</dbReference>
<sequence length="526" mass="57503">MKPVNTAIIDFALTTMPVPLEIVEKAKCAWTTDAIPFPSVAPLRTSPRHMLRFIASILVLNVLGIAKLNFAWSSSETDSFYHKVTHVKDLCIGANNISTSYAGHIGLESDSERSPKRSFFWYFEAENDASNAPIILSFGGGPGSGGLANPLFGQGPCSASPNGLVPSPHRWTQHHNLIALDHPIGVGFSYGSHVNSSRTAAYDVYDFLQKFFVLFPDLAGNKFVVSSGSYGGVYVPHVATVIHEQNLLVARGRGRPGAIPIHLDALILSNPFTNPSTHFRWLLQYRCMDHHVFNSTDCTRLYAELPTCLDSIDLAHERPTVENRRTAWMVCNTLNNAETHGTVFEDIRRQCTPDSDDPAACHPEFGWVANVLDDPATKAALGLPLDLHYQAINMEVNAEFAAAGDMIQQHHLLYPPLLAAGIRVLHYVGAQDANCAWPGVFSFLKLLPTPFQSAFVSAPDVPWPEEGVATVRSVGSGAGNMTYILLLRAGHFTVKDQPALAKAIVERWVANEPFLTRGGVHVDHAL</sequence>
<organism evidence="7 8">
    <name type="scientific">Mycena belliarum</name>
    <dbReference type="NCBI Taxonomy" id="1033014"/>
    <lineage>
        <taxon>Eukaryota</taxon>
        <taxon>Fungi</taxon>
        <taxon>Dikarya</taxon>
        <taxon>Basidiomycota</taxon>
        <taxon>Agaricomycotina</taxon>
        <taxon>Agaricomycetes</taxon>
        <taxon>Agaricomycetidae</taxon>
        <taxon>Agaricales</taxon>
        <taxon>Marasmiineae</taxon>
        <taxon>Mycenaceae</taxon>
        <taxon>Mycena</taxon>
    </lineage>
</organism>